<keyword evidence="2" id="KW-0812">Transmembrane</keyword>
<evidence type="ECO:0000256" key="1">
    <source>
        <dbReference type="SAM" id="MobiDB-lite"/>
    </source>
</evidence>
<accession>A0A4V2EMC5</accession>
<gene>
    <name evidence="3" type="ORF">EWH70_06660</name>
</gene>
<reference evidence="3 4" key="1">
    <citation type="submission" date="2019-02" db="EMBL/GenBank/DDBJ databases">
        <title>Draft genome sequence of Amycolatopsis sp. 8-3EHSu isolated from roots of Suaeda maritima.</title>
        <authorList>
            <person name="Duangmal K."/>
            <person name="Chantavorakit T."/>
        </authorList>
    </citation>
    <scope>NUCLEOTIDE SEQUENCE [LARGE SCALE GENOMIC DNA]</scope>
    <source>
        <strain evidence="3 4">8-3EHSu</strain>
    </source>
</reference>
<comment type="caution">
    <text evidence="3">The sequence shown here is derived from an EMBL/GenBank/DDBJ whole genome shotgun (WGS) entry which is preliminary data.</text>
</comment>
<keyword evidence="2" id="KW-1133">Transmembrane helix</keyword>
<evidence type="ECO:0000256" key="2">
    <source>
        <dbReference type="SAM" id="Phobius"/>
    </source>
</evidence>
<feature type="transmembrane region" description="Helical" evidence="2">
    <location>
        <begin position="6"/>
        <end position="29"/>
    </location>
</feature>
<name>A0A4V2EMC5_9PSEU</name>
<keyword evidence="2" id="KW-0472">Membrane</keyword>
<dbReference type="RefSeq" id="WP_130474383.1">
    <property type="nucleotide sequence ID" value="NZ_SFCC01000003.1"/>
</dbReference>
<dbReference type="Proteomes" id="UP000292003">
    <property type="component" value="Unassembled WGS sequence"/>
</dbReference>
<feature type="transmembrane region" description="Helical" evidence="2">
    <location>
        <begin position="173"/>
        <end position="195"/>
    </location>
</feature>
<sequence length="270" mass="30006">MRPELVALLTVAGVAVAFAGLTVFVVWSVRQHRTRQQQLAHYARHGSQPGPQPPLRPPGRAHQRRRRTFESRLAAGRAVWVRPADLRAAVADVQALARSHGFHLARVFGDRRDPVLLFSREPVPRVDHAADRAGRHGLTSMARHILSRVLLAGGLFVFILGMGAVTTFGLPRWSYLVAAGLGLLILTVAAVVPFLPAVRDLDTRIALAIREFDGRPRRTVLAHQYLLDPTVITDIASELGYTYTTSRHGWLNNPRTNETWITYIRLPAAR</sequence>
<dbReference type="OrthoDB" id="10007601at2"/>
<keyword evidence="4" id="KW-1185">Reference proteome</keyword>
<dbReference type="EMBL" id="SFCC01000003">
    <property type="protein sequence ID" value="RZQ64585.1"/>
    <property type="molecule type" value="Genomic_DNA"/>
</dbReference>
<feature type="transmembrane region" description="Helical" evidence="2">
    <location>
        <begin position="145"/>
        <end position="167"/>
    </location>
</feature>
<evidence type="ECO:0000313" key="3">
    <source>
        <dbReference type="EMBL" id="RZQ64585.1"/>
    </source>
</evidence>
<dbReference type="AlphaFoldDB" id="A0A4V2EMC5"/>
<protein>
    <submittedName>
        <fullName evidence="3">Uncharacterized protein</fullName>
    </submittedName>
</protein>
<proteinExistence type="predicted"/>
<organism evidence="3 4">
    <name type="scientific">Amycolatopsis suaedae</name>
    <dbReference type="NCBI Taxonomy" id="2510978"/>
    <lineage>
        <taxon>Bacteria</taxon>
        <taxon>Bacillati</taxon>
        <taxon>Actinomycetota</taxon>
        <taxon>Actinomycetes</taxon>
        <taxon>Pseudonocardiales</taxon>
        <taxon>Pseudonocardiaceae</taxon>
        <taxon>Amycolatopsis</taxon>
    </lineage>
</organism>
<evidence type="ECO:0000313" key="4">
    <source>
        <dbReference type="Proteomes" id="UP000292003"/>
    </source>
</evidence>
<feature type="region of interest" description="Disordered" evidence="1">
    <location>
        <begin position="37"/>
        <end position="64"/>
    </location>
</feature>